<dbReference type="Gene3D" id="3.40.50.300">
    <property type="entry name" value="P-loop containing nucleotide triphosphate hydrolases"/>
    <property type="match status" value="1"/>
</dbReference>
<evidence type="ECO:0000256" key="3">
    <source>
        <dbReference type="ARBA" id="ARBA00020263"/>
    </source>
</evidence>
<dbReference type="Pfam" id="PF09807">
    <property type="entry name" value="ELP6"/>
    <property type="match status" value="1"/>
</dbReference>
<dbReference type="RefSeq" id="XP_050512192.1">
    <property type="nucleotide sequence ID" value="XM_050656235.1"/>
</dbReference>
<dbReference type="PANTHER" id="PTHR16184:SF6">
    <property type="entry name" value="ELONGATOR COMPLEX PROTEIN 6"/>
    <property type="match status" value="1"/>
</dbReference>
<evidence type="ECO:0000313" key="5">
    <source>
        <dbReference type="Proteomes" id="UP001652700"/>
    </source>
</evidence>
<dbReference type="CDD" id="cd19495">
    <property type="entry name" value="Elp6"/>
    <property type="match status" value="1"/>
</dbReference>
<dbReference type="InterPro" id="IPR018627">
    <property type="entry name" value="ELP6"/>
</dbReference>
<organism evidence="4 5">
    <name type="scientific">Diabrotica virgifera virgifera</name>
    <name type="common">western corn rootworm</name>
    <dbReference type="NCBI Taxonomy" id="50390"/>
    <lineage>
        <taxon>Eukaryota</taxon>
        <taxon>Metazoa</taxon>
        <taxon>Ecdysozoa</taxon>
        <taxon>Arthropoda</taxon>
        <taxon>Hexapoda</taxon>
        <taxon>Insecta</taxon>
        <taxon>Pterygota</taxon>
        <taxon>Neoptera</taxon>
        <taxon>Endopterygota</taxon>
        <taxon>Coleoptera</taxon>
        <taxon>Polyphaga</taxon>
        <taxon>Cucujiformia</taxon>
        <taxon>Chrysomeloidea</taxon>
        <taxon>Chrysomelidae</taxon>
        <taxon>Galerucinae</taxon>
        <taxon>Diabroticina</taxon>
        <taxon>Diabroticites</taxon>
        <taxon>Diabrotica</taxon>
    </lineage>
</organism>
<accession>A0ABM5KPT2</accession>
<protein>
    <recommendedName>
        <fullName evidence="3">Elongator complex protein 6</fullName>
    </recommendedName>
</protein>
<name>A0ABM5KPT2_DIAVI</name>
<comment type="pathway">
    <text evidence="1">tRNA modification; 5-methoxycarbonylmethyl-2-thiouridine-tRNA biosynthesis.</text>
</comment>
<evidence type="ECO:0000256" key="2">
    <source>
        <dbReference type="ARBA" id="ARBA00008837"/>
    </source>
</evidence>
<dbReference type="EnsemblMetazoa" id="XM_050656235.1">
    <property type="protein sequence ID" value="XP_050512192.1"/>
    <property type="gene ID" value="LOC126888186"/>
</dbReference>
<keyword evidence="5" id="KW-1185">Reference proteome</keyword>
<sequence length="274" mass="31163">MQNPSLCHKKNQCNVKNFTVIDLTMISLGDPIASNAVLSALQINSRDKIISIKEKANADSNFVITHIIKQIIHEKNRLCLVNFHNPIEHYQSIGKKLGYDLLKAVDDGLVKVIEPIKDIVENIGCEDSYLQENKENIVKDLYFNIKDCVNALKTDGKVVYLLIDDLSHLHDLDIDIKHTLLFVHYCISLTDRDDVCFILNNHVSTHTDNIISKNLDYVADVNVKVSSLKTGKSQDVTGYLNVRRGNDLSCYHYKAFDRGIKTFRPGESIHHLYK</sequence>
<comment type="similarity">
    <text evidence="2">Belongs to the ELP6 family.</text>
</comment>
<proteinExistence type="inferred from homology"/>
<dbReference type="PANTHER" id="PTHR16184">
    <property type="entry name" value="ELONGATOR COMPLEX PROTEIN 6"/>
    <property type="match status" value="1"/>
</dbReference>
<evidence type="ECO:0000313" key="4">
    <source>
        <dbReference type="EnsemblMetazoa" id="XP_050512192.1"/>
    </source>
</evidence>
<evidence type="ECO:0000256" key="1">
    <source>
        <dbReference type="ARBA" id="ARBA00005043"/>
    </source>
</evidence>
<reference evidence="4" key="1">
    <citation type="submission" date="2025-05" db="UniProtKB">
        <authorList>
            <consortium name="EnsemblMetazoa"/>
        </authorList>
    </citation>
    <scope>IDENTIFICATION</scope>
</reference>
<dbReference type="GeneID" id="126888186"/>
<dbReference type="InterPro" id="IPR027417">
    <property type="entry name" value="P-loop_NTPase"/>
</dbReference>
<dbReference type="Proteomes" id="UP001652700">
    <property type="component" value="Unplaced"/>
</dbReference>